<organism evidence="2 3">
    <name type="scientific">Leishmania panamensis</name>
    <dbReference type="NCBI Taxonomy" id="5679"/>
    <lineage>
        <taxon>Eukaryota</taxon>
        <taxon>Discoba</taxon>
        <taxon>Euglenozoa</taxon>
        <taxon>Kinetoplastea</taxon>
        <taxon>Metakinetoplastina</taxon>
        <taxon>Trypanosomatida</taxon>
        <taxon>Trypanosomatidae</taxon>
        <taxon>Leishmaniinae</taxon>
        <taxon>Leishmania</taxon>
        <taxon>Leishmania guyanensis species complex</taxon>
    </lineage>
</organism>
<proteinExistence type="predicted"/>
<feature type="region of interest" description="Disordered" evidence="1">
    <location>
        <begin position="500"/>
        <end position="559"/>
    </location>
</feature>
<feature type="region of interest" description="Disordered" evidence="1">
    <location>
        <begin position="450"/>
        <end position="487"/>
    </location>
</feature>
<dbReference type="RefSeq" id="XP_010700507.1">
    <property type="nucleotide sequence ID" value="XM_010702205.1"/>
</dbReference>
<feature type="compositionally biased region" description="Low complexity" evidence="1">
    <location>
        <begin position="475"/>
        <end position="485"/>
    </location>
</feature>
<feature type="region of interest" description="Disordered" evidence="1">
    <location>
        <begin position="274"/>
        <end position="300"/>
    </location>
</feature>
<feature type="compositionally biased region" description="Polar residues" evidence="1">
    <location>
        <begin position="451"/>
        <end position="461"/>
    </location>
</feature>
<name>A0A088RV60_LEIPA</name>
<dbReference type="eggNOG" id="ENOG502SH0X">
    <property type="taxonomic scope" value="Eukaryota"/>
</dbReference>
<dbReference type="VEuPathDB" id="TriTrypDB:LPAL13_280023000"/>
<protein>
    <submittedName>
        <fullName evidence="2">Uncharacterized protein</fullName>
    </submittedName>
</protein>
<evidence type="ECO:0000313" key="2">
    <source>
        <dbReference type="EMBL" id="AIN99800.1"/>
    </source>
</evidence>
<accession>A0A088RV60</accession>
<dbReference type="AlphaFoldDB" id="A0A088RV60"/>
<sequence>MDVPLRLRLAYANCLNNVYCDGRNVRCDAKPLSCDLSYTSRGAEHDGRHWLSSLVASVESNQSEEALLHTDLAVSASLLSPLVATEFMEARAPQSSYIADQKLQGCLEKRESVDQLAAPSPRPSDNIGAAPFSPRTESPVDEMPPESPHTPFATFSKTAPLPPASPFGPDTQEATRVESAVQANVAAQVEADAAARAHTVRVNEELAGTHEALLANVTTALERRLRECVLKTVALDDAQQQLICAFQLRSSMSPASPSPHPLPVIPSTAEAFHASSAPPTRDQLTKQAAPARTDVSSCATAKQDAASGEVADGPAAKPAAVDAAAPLPWLSANRTDTSLSDDVKKEVALHLYALSRQVQQLRSHLEAHESTHYRHVNALRAAQRQRRGCAPLPLRVEIIKGYEDDPVPYRKGPWREADFAAARRGGQDLSAGGMKGDAASDESYISDDFTEVTSATSSVVRTGTGRESDGEGSDDGSSSTVSSTEELFRQRQAAALRVRNQQTVARSVTVNAASSSRNRMSDSSADYSSSLASTAMTTDTRSASRLTTTTSTDDDSDSD</sequence>
<evidence type="ECO:0000256" key="1">
    <source>
        <dbReference type="SAM" id="MobiDB-lite"/>
    </source>
</evidence>
<dbReference type="VEuPathDB" id="TriTrypDB:LPMP_281670"/>
<dbReference type="GeneID" id="22576612"/>
<dbReference type="Proteomes" id="UP000063063">
    <property type="component" value="Chromosome 28"/>
</dbReference>
<dbReference type="OrthoDB" id="267065at2759"/>
<dbReference type="KEGG" id="lpan:LPMP_281670"/>
<keyword evidence="3" id="KW-1185">Reference proteome</keyword>
<feature type="compositionally biased region" description="Low complexity" evidence="1">
    <location>
        <begin position="511"/>
        <end position="551"/>
    </location>
</feature>
<dbReference type="EMBL" id="CP009397">
    <property type="protein sequence ID" value="AIN99800.1"/>
    <property type="molecule type" value="Genomic_DNA"/>
</dbReference>
<reference evidence="2 3" key="1">
    <citation type="journal article" date="2015" name="Sci. Rep.">
        <title>The genome of Leishmania panamensis: insights into genomics of the L. (Viannia) subgenus.</title>
        <authorList>
            <person name="Llanes A."/>
            <person name="Restrepo C.M."/>
            <person name="Vecchio G.D."/>
            <person name="Anguizola F.J."/>
            <person name="Lleonart R."/>
        </authorList>
    </citation>
    <scope>NUCLEOTIDE SEQUENCE [LARGE SCALE GENOMIC DNA]</scope>
    <source>
        <strain evidence="2 3">MHOM/PA/94/PSC-1</strain>
    </source>
</reference>
<evidence type="ECO:0000313" key="3">
    <source>
        <dbReference type="Proteomes" id="UP000063063"/>
    </source>
</evidence>
<feature type="compositionally biased region" description="Polar residues" evidence="1">
    <location>
        <begin position="500"/>
        <end position="510"/>
    </location>
</feature>
<feature type="region of interest" description="Disordered" evidence="1">
    <location>
        <begin position="112"/>
        <end position="149"/>
    </location>
</feature>
<gene>
    <name evidence="2" type="ORF">LPMP_281670</name>
</gene>